<gene>
    <name evidence="2" type="ORF">MRATA1EN1_LOCUS19178</name>
</gene>
<dbReference type="Proteomes" id="UP001176941">
    <property type="component" value="Chromosome 3"/>
</dbReference>
<feature type="region of interest" description="Disordered" evidence="1">
    <location>
        <begin position="110"/>
        <end position="129"/>
    </location>
</feature>
<name>A0ABN8ZB00_RANTA</name>
<protein>
    <submittedName>
        <fullName evidence="2">Uncharacterized protein</fullName>
    </submittedName>
</protein>
<organism evidence="2 3">
    <name type="scientific">Rangifer tarandus platyrhynchus</name>
    <name type="common">Svalbard reindeer</name>
    <dbReference type="NCBI Taxonomy" id="3082113"/>
    <lineage>
        <taxon>Eukaryota</taxon>
        <taxon>Metazoa</taxon>
        <taxon>Chordata</taxon>
        <taxon>Craniata</taxon>
        <taxon>Vertebrata</taxon>
        <taxon>Euteleostomi</taxon>
        <taxon>Mammalia</taxon>
        <taxon>Eutheria</taxon>
        <taxon>Laurasiatheria</taxon>
        <taxon>Artiodactyla</taxon>
        <taxon>Ruminantia</taxon>
        <taxon>Pecora</taxon>
        <taxon>Cervidae</taxon>
        <taxon>Odocoileinae</taxon>
        <taxon>Rangifer</taxon>
    </lineage>
</organism>
<feature type="compositionally biased region" description="Basic and acidic residues" evidence="1">
    <location>
        <begin position="38"/>
        <end position="50"/>
    </location>
</feature>
<sequence length="129" mass="14333">MVGSNMEVGGLAFCSSAQGHLHHHTLLRTAPKAIKQLRKNDSRRGNEPRRKLTRTQGTTRLSADREGRLPHKTKHLNSPLYNNYSALNASFPCPGWPGPALRRVPRGEGWKPAWLPGPGALQQEDRPES</sequence>
<feature type="region of interest" description="Disordered" evidence="1">
    <location>
        <begin position="27"/>
        <end position="76"/>
    </location>
</feature>
<keyword evidence="3" id="KW-1185">Reference proteome</keyword>
<evidence type="ECO:0000313" key="2">
    <source>
        <dbReference type="EMBL" id="CAI9170216.1"/>
    </source>
</evidence>
<accession>A0ABN8ZB00</accession>
<dbReference type="EMBL" id="OX459939">
    <property type="protein sequence ID" value="CAI9170216.1"/>
    <property type="molecule type" value="Genomic_DNA"/>
</dbReference>
<evidence type="ECO:0000313" key="3">
    <source>
        <dbReference type="Proteomes" id="UP001176941"/>
    </source>
</evidence>
<proteinExistence type="predicted"/>
<evidence type="ECO:0000256" key="1">
    <source>
        <dbReference type="SAM" id="MobiDB-lite"/>
    </source>
</evidence>
<reference evidence="2" key="1">
    <citation type="submission" date="2023-04" db="EMBL/GenBank/DDBJ databases">
        <authorList>
            <consortium name="ELIXIR-Norway"/>
        </authorList>
    </citation>
    <scope>NUCLEOTIDE SEQUENCE [LARGE SCALE GENOMIC DNA]</scope>
</reference>